<evidence type="ECO:0000313" key="1">
    <source>
        <dbReference type="EMBL" id="KAI3755117.1"/>
    </source>
</evidence>
<reference evidence="2" key="1">
    <citation type="journal article" date="2022" name="Mol. Ecol. Resour.">
        <title>The genomes of chicory, endive, great burdock and yacon provide insights into Asteraceae palaeo-polyploidization history and plant inulin production.</title>
        <authorList>
            <person name="Fan W."/>
            <person name="Wang S."/>
            <person name="Wang H."/>
            <person name="Wang A."/>
            <person name="Jiang F."/>
            <person name="Liu H."/>
            <person name="Zhao H."/>
            <person name="Xu D."/>
            <person name="Zhang Y."/>
        </authorList>
    </citation>
    <scope>NUCLEOTIDE SEQUENCE [LARGE SCALE GENOMIC DNA]</scope>
    <source>
        <strain evidence="2">cv. Yunnan</strain>
    </source>
</reference>
<organism evidence="1 2">
    <name type="scientific">Smallanthus sonchifolius</name>
    <dbReference type="NCBI Taxonomy" id="185202"/>
    <lineage>
        <taxon>Eukaryota</taxon>
        <taxon>Viridiplantae</taxon>
        <taxon>Streptophyta</taxon>
        <taxon>Embryophyta</taxon>
        <taxon>Tracheophyta</taxon>
        <taxon>Spermatophyta</taxon>
        <taxon>Magnoliopsida</taxon>
        <taxon>eudicotyledons</taxon>
        <taxon>Gunneridae</taxon>
        <taxon>Pentapetalae</taxon>
        <taxon>asterids</taxon>
        <taxon>campanulids</taxon>
        <taxon>Asterales</taxon>
        <taxon>Asteraceae</taxon>
        <taxon>Asteroideae</taxon>
        <taxon>Heliantheae alliance</taxon>
        <taxon>Millerieae</taxon>
        <taxon>Smallanthus</taxon>
    </lineage>
</organism>
<proteinExistence type="predicted"/>
<accession>A0ACB9E8G0</accession>
<dbReference type="EMBL" id="CM042035">
    <property type="protein sequence ID" value="KAI3755117.1"/>
    <property type="molecule type" value="Genomic_DNA"/>
</dbReference>
<keyword evidence="2" id="KW-1185">Reference proteome</keyword>
<protein>
    <submittedName>
        <fullName evidence="1">Uncharacterized protein</fullName>
    </submittedName>
</protein>
<sequence length="98" mass="10742">MIGSGVLSRLWLLLSGGLGSRTNDPGHVNLIVGCHQRVSGDSQDAIKEFQTEVDLLSKIQHPKIITLLGYCVHDETRLLVHELMENGVGYFVSGDQLD</sequence>
<reference evidence="1 2" key="2">
    <citation type="journal article" date="2022" name="Mol. Ecol. Resour.">
        <title>The genomes of chicory, endive, great burdock and yacon provide insights into Asteraceae paleo-polyploidization history and plant inulin production.</title>
        <authorList>
            <person name="Fan W."/>
            <person name="Wang S."/>
            <person name="Wang H."/>
            <person name="Wang A."/>
            <person name="Jiang F."/>
            <person name="Liu H."/>
            <person name="Zhao H."/>
            <person name="Xu D."/>
            <person name="Zhang Y."/>
        </authorList>
    </citation>
    <scope>NUCLEOTIDE SEQUENCE [LARGE SCALE GENOMIC DNA]</scope>
    <source>
        <strain evidence="2">cv. Yunnan</strain>
        <tissue evidence="1">Leaves</tissue>
    </source>
</reference>
<dbReference type="Proteomes" id="UP001056120">
    <property type="component" value="Linkage Group LG18"/>
</dbReference>
<comment type="caution">
    <text evidence="1">The sequence shown here is derived from an EMBL/GenBank/DDBJ whole genome shotgun (WGS) entry which is preliminary data.</text>
</comment>
<name>A0ACB9E8G0_9ASTR</name>
<evidence type="ECO:0000313" key="2">
    <source>
        <dbReference type="Proteomes" id="UP001056120"/>
    </source>
</evidence>
<gene>
    <name evidence="1" type="ORF">L1987_54911</name>
</gene>